<dbReference type="InterPro" id="IPR010985">
    <property type="entry name" value="Ribbon_hlx_hlx"/>
</dbReference>
<keyword evidence="2" id="KW-1277">Toxin-antitoxin system</keyword>
<gene>
    <name evidence="3" type="ORF">FHS31_001303</name>
</gene>
<sequence>MAQMNISIPEQLKGWAEARVAEGRYSSTSDYVRDLVRRDQEREERRKALLAAIDEGLASGVSDRDPFEYLEELRSGLRGRSADAA</sequence>
<evidence type="ECO:0000256" key="1">
    <source>
        <dbReference type="ARBA" id="ARBA00008580"/>
    </source>
</evidence>
<dbReference type="PANTHER" id="PTHR36582">
    <property type="entry name" value="ANTITOXIN PARD"/>
    <property type="match status" value="1"/>
</dbReference>
<reference evidence="3 4" key="1">
    <citation type="submission" date="2020-03" db="EMBL/GenBank/DDBJ databases">
        <title>Genomic Encyclopedia of Type Strains, Phase III (KMG-III): the genomes of soil and plant-associated and newly described type strains.</title>
        <authorList>
            <person name="Whitman W."/>
        </authorList>
    </citation>
    <scope>NUCLEOTIDE SEQUENCE [LARGE SCALE GENOMIC DNA]</scope>
    <source>
        <strain evidence="3 4">CECT 8804</strain>
    </source>
</reference>
<dbReference type="CDD" id="cd22231">
    <property type="entry name" value="RHH_NikR_HicB-like"/>
    <property type="match status" value="1"/>
</dbReference>
<evidence type="ECO:0000256" key="2">
    <source>
        <dbReference type="ARBA" id="ARBA00022649"/>
    </source>
</evidence>
<dbReference type="InterPro" id="IPR022789">
    <property type="entry name" value="ParD"/>
</dbReference>
<dbReference type="EMBL" id="JAAOZC010000002">
    <property type="protein sequence ID" value="NIJ07707.1"/>
    <property type="molecule type" value="Genomic_DNA"/>
</dbReference>
<dbReference type="Pfam" id="PF03693">
    <property type="entry name" value="ParD_antitoxin"/>
    <property type="match status" value="1"/>
</dbReference>
<organism evidence="3 4">
    <name type="scientific">Sphingomonas vulcanisoli</name>
    <dbReference type="NCBI Taxonomy" id="1658060"/>
    <lineage>
        <taxon>Bacteria</taxon>
        <taxon>Pseudomonadati</taxon>
        <taxon>Pseudomonadota</taxon>
        <taxon>Alphaproteobacteria</taxon>
        <taxon>Sphingomonadales</taxon>
        <taxon>Sphingomonadaceae</taxon>
        <taxon>Sphingomonas</taxon>
    </lineage>
</organism>
<dbReference type="NCBIfam" id="TIGR02606">
    <property type="entry name" value="antidote_CC2985"/>
    <property type="match status" value="1"/>
</dbReference>
<accession>A0ABX0TTH4</accession>
<dbReference type="PANTHER" id="PTHR36582:SF2">
    <property type="entry name" value="ANTITOXIN PARD"/>
    <property type="match status" value="1"/>
</dbReference>
<dbReference type="RefSeq" id="WP_167072545.1">
    <property type="nucleotide sequence ID" value="NZ_JAAOZC010000002.1"/>
</dbReference>
<evidence type="ECO:0000313" key="3">
    <source>
        <dbReference type="EMBL" id="NIJ07707.1"/>
    </source>
</evidence>
<dbReference type="InterPro" id="IPR038296">
    <property type="entry name" value="ParD_sf"/>
</dbReference>
<keyword evidence="4" id="KW-1185">Reference proteome</keyword>
<name>A0ABX0TTH4_9SPHN</name>
<dbReference type="Gene3D" id="6.10.10.120">
    <property type="entry name" value="Antitoxin ParD1-like"/>
    <property type="match status" value="1"/>
</dbReference>
<dbReference type="Proteomes" id="UP000727456">
    <property type="component" value="Unassembled WGS sequence"/>
</dbReference>
<protein>
    <submittedName>
        <fullName evidence="3">Antitoxin ParD1/3/4</fullName>
    </submittedName>
</protein>
<comment type="similarity">
    <text evidence="1">Belongs to the ParD antitoxin family.</text>
</comment>
<comment type="caution">
    <text evidence="3">The sequence shown here is derived from an EMBL/GenBank/DDBJ whole genome shotgun (WGS) entry which is preliminary data.</text>
</comment>
<proteinExistence type="inferred from homology"/>
<evidence type="ECO:0000313" key="4">
    <source>
        <dbReference type="Proteomes" id="UP000727456"/>
    </source>
</evidence>
<dbReference type="SUPFAM" id="SSF47598">
    <property type="entry name" value="Ribbon-helix-helix"/>
    <property type="match status" value="1"/>
</dbReference>